<dbReference type="InterPro" id="IPR052076">
    <property type="entry name" value="TRP_cation_channel"/>
</dbReference>
<keyword evidence="6" id="KW-0407">Ion channel</keyword>
<feature type="repeat" description="ANK" evidence="7">
    <location>
        <begin position="79"/>
        <end position="112"/>
    </location>
</feature>
<sequence length="813" mass="92691">MLYNINEEDAARIKNDLLNSFRLKRLAEFTQIINRTKNTALKQAIVQSVFEAVLTQPNSQTYLQACLAHGARVTKKSGQGEYPIHLAAKSRDINNLKLLLLRHEVNVNQLSDDGYSAIDFIWPSHADEISADTFAKSIECINLLHKHGATIDTSNLAKRLARRKHETEILVEFMQGIEPFVPVTASGVPETETETVLLEHAITCGNLERAKQIIESHASPQTSPYISKKVLTICFERGCFEMLEYIFQILPAAGIESRITKKTWLSFLVQRVTGSDPECRFFKCLKLCLTYPQFDIDERDGWDYTALHYAATLKLKHVQELLLQKGAYIGGRDIFGVYTISQIDPLVLVRHFDSCVYTSPRIADEHGANSPIVYVMLSNFVPPKHKENNASLKSKSNVDVSYESMRPALMEFTNVSKLSRLNEKEKKARQQLLEHPVIATFLYIREPPPTTVGLLLRFIRLVPAILLFVPWDSRWFIWCESVLLICLFIFEVILNASYITHFFDKRIKNKFQSVPNLTILCTMLVEIVLIACLIYFTFLEYSKVHQLSCCILLTGFATKRFIASWDCLAEKIHTLDIVVTKIICNFFIYSLIFGIFALSFCVHDSNFGQTFVLPNNTASSTNTSNTTIESISKTAKLIDQLAMFDGKIIVLDKNIDLPFYRVGFVSFLILMPIALANIITAFTITDVSELTARSRCVKIALRFSNAFVPEHPAVELWRGMSKYIQEQWRSSRLSWWRSNRAVNTISSKSSKAKQCFSLSNRNNVQYIAMYTGRNHEIELHRVNDEAEKPEILWKADDKFTKLLIDAAFADEIT</sequence>
<feature type="transmembrane region" description="Helical" evidence="8">
    <location>
        <begin position="475"/>
        <end position="496"/>
    </location>
</feature>
<dbReference type="VEuPathDB" id="VectorBase:ACON2_039168"/>
<evidence type="ECO:0000256" key="3">
    <source>
        <dbReference type="ARBA" id="ARBA00022737"/>
    </source>
</evidence>
<evidence type="ECO:0000256" key="7">
    <source>
        <dbReference type="PROSITE-ProRule" id="PRU00023"/>
    </source>
</evidence>
<dbReference type="InterPro" id="IPR002110">
    <property type="entry name" value="Ankyrin_rpt"/>
</dbReference>
<dbReference type="InterPro" id="IPR036770">
    <property type="entry name" value="Ankyrin_rpt-contain_sf"/>
</dbReference>
<keyword evidence="8" id="KW-1133">Transmembrane helix</keyword>
<dbReference type="Proteomes" id="UP001105220">
    <property type="component" value="Unplaced"/>
</dbReference>
<evidence type="ECO:0000313" key="9">
    <source>
        <dbReference type="EnsemblMetazoa" id="ACON001582-PA"/>
    </source>
</evidence>
<keyword evidence="4 7" id="KW-0040">ANK repeat</keyword>
<name>A0A6E8VAE9_ANOCL</name>
<proteinExistence type="predicted"/>
<dbReference type="SUPFAM" id="SSF48403">
    <property type="entry name" value="Ankyrin repeat"/>
    <property type="match status" value="1"/>
</dbReference>
<evidence type="ECO:0000256" key="4">
    <source>
        <dbReference type="ARBA" id="ARBA00023043"/>
    </source>
</evidence>
<dbReference type="Gene3D" id="1.25.40.20">
    <property type="entry name" value="Ankyrin repeat-containing domain"/>
    <property type="match status" value="2"/>
</dbReference>
<dbReference type="GO" id="GO:0022857">
    <property type="term" value="F:transmembrane transporter activity"/>
    <property type="evidence" value="ECO:0007669"/>
    <property type="project" value="TreeGrafter"/>
</dbReference>
<dbReference type="SMART" id="SM00248">
    <property type="entry name" value="ANK"/>
    <property type="match status" value="2"/>
</dbReference>
<dbReference type="GO" id="GO:1902495">
    <property type="term" value="C:transmembrane transporter complex"/>
    <property type="evidence" value="ECO:0007669"/>
    <property type="project" value="TreeGrafter"/>
</dbReference>
<dbReference type="VEuPathDB" id="VectorBase:ACON001582"/>
<evidence type="ECO:0000313" key="10">
    <source>
        <dbReference type="Proteomes" id="UP001105220"/>
    </source>
</evidence>
<feature type="transmembrane region" description="Helical" evidence="8">
    <location>
        <begin position="517"/>
        <end position="538"/>
    </location>
</feature>
<dbReference type="EnsemblMetazoa" id="ACON001582-RA">
    <property type="protein sequence ID" value="ACON001582-PA"/>
    <property type="gene ID" value="ACON001582"/>
</dbReference>
<keyword evidence="5" id="KW-0406">Ion transport</keyword>
<feature type="transmembrane region" description="Helical" evidence="8">
    <location>
        <begin position="582"/>
        <end position="600"/>
    </location>
</feature>
<protein>
    <recommendedName>
        <fullName evidence="11">Ion transport domain-containing protein</fullName>
    </recommendedName>
</protein>
<keyword evidence="8" id="KW-0472">Membrane</keyword>
<keyword evidence="1" id="KW-0813">Transport</keyword>
<evidence type="ECO:0000256" key="1">
    <source>
        <dbReference type="ARBA" id="ARBA00022448"/>
    </source>
</evidence>
<dbReference type="PANTHER" id="PTHR47143:SF4">
    <property type="entry name" value="TRANSIENT RECEPTOR POTENTIAL CATION CHANNEL PROTEIN PAINLESS"/>
    <property type="match status" value="1"/>
</dbReference>
<dbReference type="AlphaFoldDB" id="A0A6E8VAE9"/>
<evidence type="ECO:0008006" key="11">
    <source>
        <dbReference type="Google" id="ProtNLM"/>
    </source>
</evidence>
<dbReference type="Pfam" id="PF00023">
    <property type="entry name" value="Ank"/>
    <property type="match status" value="1"/>
</dbReference>
<evidence type="ECO:0000256" key="5">
    <source>
        <dbReference type="ARBA" id="ARBA00023065"/>
    </source>
</evidence>
<dbReference type="PROSITE" id="PS50088">
    <property type="entry name" value="ANK_REPEAT"/>
    <property type="match status" value="1"/>
</dbReference>
<evidence type="ECO:0000256" key="6">
    <source>
        <dbReference type="ARBA" id="ARBA00023303"/>
    </source>
</evidence>
<evidence type="ECO:0000256" key="2">
    <source>
        <dbReference type="ARBA" id="ARBA00022606"/>
    </source>
</evidence>
<reference key="1">
    <citation type="journal article" date="2019" name="Genes (Basel)">
        <title>A High-Quality De novo Genome Assembly from a Single Mosquito Using PacBio Sequencing.</title>
        <authorList>
            <person name="Kingan S.B."/>
            <person name="Heaton H."/>
            <person name="Cudini J."/>
            <person name="Lambert C.C."/>
            <person name="Baybayan P."/>
            <person name="Galvin B.D."/>
            <person name="Durbin R."/>
            <person name="Korlach J."/>
            <person name="Lawniczak M.K.N."/>
        </authorList>
    </citation>
    <scope>NUCLEOTIDE SEQUENCE [LARGE SCALE GENOMIC DNA]</scope>
    <source>
        <strain>Mali-NIH</strain>
    </source>
</reference>
<dbReference type="GO" id="GO:0034220">
    <property type="term" value="P:monoatomic ion transmembrane transport"/>
    <property type="evidence" value="ECO:0007669"/>
    <property type="project" value="UniProtKB-KW"/>
</dbReference>
<organism evidence="9 10">
    <name type="scientific">Anopheles coluzzii</name>
    <name type="common">African malaria mosquito</name>
    <dbReference type="NCBI Taxonomy" id="1518534"/>
    <lineage>
        <taxon>Eukaryota</taxon>
        <taxon>Metazoa</taxon>
        <taxon>Ecdysozoa</taxon>
        <taxon>Arthropoda</taxon>
        <taxon>Hexapoda</taxon>
        <taxon>Insecta</taxon>
        <taxon>Pterygota</taxon>
        <taxon>Neoptera</taxon>
        <taxon>Endopterygota</taxon>
        <taxon>Diptera</taxon>
        <taxon>Nematocera</taxon>
        <taxon>Culicoidea</taxon>
        <taxon>Culicidae</taxon>
        <taxon>Anophelinae</taxon>
        <taxon>Anopheles</taxon>
    </lineage>
</organism>
<keyword evidence="2" id="KW-0716">Sensory transduction</keyword>
<keyword evidence="10" id="KW-1185">Reference proteome</keyword>
<dbReference type="PANTHER" id="PTHR47143">
    <property type="entry name" value="TRANSIENT RECEPTOR POTENTIAL CATION CHANNEL PROTEIN PAINLESS"/>
    <property type="match status" value="1"/>
</dbReference>
<evidence type="ECO:0000256" key="8">
    <source>
        <dbReference type="SAM" id="Phobius"/>
    </source>
</evidence>
<dbReference type="VEuPathDB" id="VectorBase:ACMO_008411"/>
<reference evidence="9" key="2">
    <citation type="submission" date="2020-05" db="UniProtKB">
        <authorList>
            <consortium name="EnsemblMetazoa"/>
        </authorList>
    </citation>
    <scope>IDENTIFICATION</scope>
    <source>
        <strain evidence="9">Ngousso</strain>
    </source>
</reference>
<keyword evidence="3" id="KW-0677">Repeat</keyword>
<keyword evidence="8" id="KW-0812">Transmembrane</keyword>
<accession>A0A6E8VAE9</accession>
<feature type="transmembrane region" description="Helical" evidence="8">
    <location>
        <begin position="662"/>
        <end position="685"/>
    </location>
</feature>